<comment type="catalytic activity">
    <reaction evidence="3 4">
        <text>holo-[ACP] + malonyl-CoA = malonyl-[ACP] + CoA</text>
        <dbReference type="Rhea" id="RHEA:41792"/>
        <dbReference type="Rhea" id="RHEA-COMP:9623"/>
        <dbReference type="Rhea" id="RHEA-COMP:9685"/>
        <dbReference type="ChEBI" id="CHEBI:57287"/>
        <dbReference type="ChEBI" id="CHEBI:57384"/>
        <dbReference type="ChEBI" id="CHEBI:64479"/>
        <dbReference type="ChEBI" id="CHEBI:78449"/>
        <dbReference type="EC" id="2.3.1.39"/>
    </reaction>
</comment>
<dbReference type="PANTHER" id="PTHR42681">
    <property type="entry name" value="MALONYL-COA-ACYL CARRIER PROTEIN TRANSACYLASE, MITOCHONDRIAL"/>
    <property type="match status" value="1"/>
</dbReference>
<dbReference type="InterPro" id="IPR016035">
    <property type="entry name" value="Acyl_Trfase/lysoPLipase"/>
</dbReference>
<feature type="domain" description="Malonyl-CoA:ACP transacylase (MAT)" evidence="5">
    <location>
        <begin position="7"/>
        <end position="300"/>
    </location>
</feature>
<dbReference type="Gene3D" id="3.40.366.10">
    <property type="entry name" value="Malonyl-Coenzyme A Acyl Carrier Protein, domain 2"/>
    <property type="match status" value="1"/>
</dbReference>
<keyword evidence="1 4" id="KW-0808">Transferase</keyword>
<evidence type="ECO:0000256" key="3">
    <source>
        <dbReference type="ARBA" id="ARBA00048462"/>
    </source>
</evidence>
<dbReference type="SMART" id="SM00827">
    <property type="entry name" value="PKS_AT"/>
    <property type="match status" value="1"/>
</dbReference>
<dbReference type="Gene3D" id="3.30.70.250">
    <property type="entry name" value="Malonyl-CoA ACP transacylase, ACP-binding"/>
    <property type="match status" value="1"/>
</dbReference>
<dbReference type="Proteomes" id="UP001177160">
    <property type="component" value="Unassembled WGS sequence"/>
</dbReference>
<dbReference type="InterPro" id="IPR016036">
    <property type="entry name" value="Malonyl_transacylase_ACP-bd"/>
</dbReference>
<dbReference type="InterPro" id="IPR024925">
    <property type="entry name" value="Malonyl_CoA-ACP_transAc"/>
</dbReference>
<dbReference type="RefSeq" id="WP_263608958.1">
    <property type="nucleotide sequence ID" value="NZ_JAOVQM010000009.1"/>
</dbReference>
<keyword evidence="7" id="KW-1185">Reference proteome</keyword>
<protein>
    <recommendedName>
        <fullName evidence="4">Malonyl CoA-acyl carrier protein transacylase</fullName>
        <ecNumber evidence="4">2.3.1.39</ecNumber>
    </recommendedName>
</protein>
<dbReference type="SUPFAM" id="SSF55048">
    <property type="entry name" value="Probable ACP-binding domain of malonyl-CoA ACP transacylase"/>
    <property type="match status" value="1"/>
</dbReference>
<dbReference type="PANTHER" id="PTHR42681:SF1">
    <property type="entry name" value="MALONYL-COA-ACYL CARRIER PROTEIN TRANSACYLASE, MITOCHONDRIAL"/>
    <property type="match status" value="1"/>
</dbReference>
<evidence type="ECO:0000256" key="2">
    <source>
        <dbReference type="ARBA" id="ARBA00023315"/>
    </source>
</evidence>
<organism evidence="6 7">
    <name type="scientific">Paracholeplasma manati</name>
    <dbReference type="NCBI Taxonomy" id="591373"/>
    <lineage>
        <taxon>Bacteria</taxon>
        <taxon>Bacillati</taxon>
        <taxon>Mycoplasmatota</taxon>
        <taxon>Mollicutes</taxon>
        <taxon>Acholeplasmatales</taxon>
        <taxon>Acholeplasmataceae</taxon>
        <taxon>Paracholeplasma</taxon>
    </lineage>
</organism>
<dbReference type="PIRSF" id="PIRSF000446">
    <property type="entry name" value="Mct"/>
    <property type="match status" value="1"/>
</dbReference>
<gene>
    <name evidence="6" type="ORF">N7548_08050</name>
</gene>
<evidence type="ECO:0000259" key="5">
    <source>
        <dbReference type="SMART" id="SM00827"/>
    </source>
</evidence>
<evidence type="ECO:0000313" key="6">
    <source>
        <dbReference type="EMBL" id="MCV2232769.1"/>
    </source>
</evidence>
<dbReference type="EC" id="2.3.1.39" evidence="4"/>
<accession>A0ABT2Y7R3</accession>
<dbReference type="InterPro" id="IPR050858">
    <property type="entry name" value="Mal-CoA-ACP_Trans/PKS_FabD"/>
</dbReference>
<comment type="similarity">
    <text evidence="4">Belongs to the fabD family.</text>
</comment>
<dbReference type="Pfam" id="PF00698">
    <property type="entry name" value="Acyl_transf_1"/>
    <property type="match status" value="1"/>
</dbReference>
<sequence>MGKLGLLFPGQGAQSIGMGLDFPNHEALFNTAQQATGLDILSAITTGERLNETLYTQLSVFLTSILALEIVKELKPTYQGLTGFSLGEYSGLYASNVLTLHDAIKLIHERSQLMQAETLKTQGFMAAVLGLSASDVDATLAKVTTGKVVCANYNSPIQTVISGEEQAFVEAEQLLKAAGAKRVIKLAVSGAFHSPLMKPAGESLLNYLSQMTLQNPAVPVYLNTTAQPLSLDTLKSEMSKQVYSSVRFQQTIEQMALDGFTHFLEIGPGQVLGPLVKKINPELETFSFGKYSELDNLKGWLLTHGFIQ</sequence>
<keyword evidence="2 4" id="KW-0012">Acyltransferase</keyword>
<reference evidence="6" key="1">
    <citation type="submission" date="2022-09" db="EMBL/GenBank/DDBJ databases">
        <title>Novel Mycoplasma species identified in domestic and wild animals.</title>
        <authorList>
            <person name="Volokhov D.V."/>
            <person name="Furtak V.A."/>
            <person name="Zagorodnyaya T.A."/>
        </authorList>
    </citation>
    <scope>NUCLEOTIDE SEQUENCE</scope>
    <source>
        <strain evidence="6">Oakley</strain>
    </source>
</reference>
<dbReference type="EMBL" id="JAOVQM010000009">
    <property type="protein sequence ID" value="MCV2232769.1"/>
    <property type="molecule type" value="Genomic_DNA"/>
</dbReference>
<dbReference type="InterPro" id="IPR014043">
    <property type="entry name" value="Acyl_transferase_dom"/>
</dbReference>
<evidence type="ECO:0000256" key="4">
    <source>
        <dbReference type="PIRNR" id="PIRNR000446"/>
    </source>
</evidence>
<dbReference type="SUPFAM" id="SSF52151">
    <property type="entry name" value="FabD/lysophospholipase-like"/>
    <property type="match status" value="1"/>
</dbReference>
<dbReference type="InterPro" id="IPR001227">
    <property type="entry name" value="Ac_transferase_dom_sf"/>
</dbReference>
<proteinExistence type="inferred from homology"/>
<evidence type="ECO:0000256" key="1">
    <source>
        <dbReference type="ARBA" id="ARBA00022679"/>
    </source>
</evidence>
<evidence type="ECO:0000313" key="7">
    <source>
        <dbReference type="Proteomes" id="UP001177160"/>
    </source>
</evidence>
<name>A0ABT2Y7R3_9MOLU</name>
<comment type="caution">
    <text evidence="6">The sequence shown here is derived from an EMBL/GenBank/DDBJ whole genome shotgun (WGS) entry which is preliminary data.</text>
</comment>